<dbReference type="Gene3D" id="3.40.50.150">
    <property type="entry name" value="Vaccinia Virus protein VP39"/>
    <property type="match status" value="1"/>
</dbReference>
<proteinExistence type="predicted"/>
<sequence>MTSANWNQRWKERQERPLQADNWLLKMLPLLPETGTVLDIACGRGRNAVYLQQHGWQVTAVDGSDEALHQLQSVCPQIITRHHDLDQPLELSQRFDLVLQFFFLNRRQLPHFMQQVRPGGAMIVRTFSDAGEFGSKGGNPEHRLQPGELLEIFSPWEILCHEEGLDPSHKGGSLAGIVARRPL</sequence>
<protein>
    <submittedName>
        <fullName evidence="4">Methyltransferase type 11</fullName>
    </submittedName>
</protein>
<accession>Q1K2R8</accession>
<reference evidence="4" key="1">
    <citation type="submission" date="2006-05" db="EMBL/GenBank/DDBJ databases">
        <title>Annotation of the draft genome assembly of Desulfuromonas acetoxidans DSM 684.</title>
        <authorList>
            <consortium name="US DOE Joint Genome Institute (JGI-ORNL)"/>
            <person name="Larimer F."/>
            <person name="Land M."/>
            <person name="Hauser L."/>
        </authorList>
    </citation>
    <scope>NUCLEOTIDE SEQUENCE [LARGE SCALE GENOMIC DNA]</scope>
    <source>
        <strain evidence="4">DSM 684</strain>
    </source>
</reference>
<keyword evidence="1 4" id="KW-0489">Methyltransferase</keyword>
<evidence type="ECO:0000256" key="1">
    <source>
        <dbReference type="ARBA" id="ARBA00022603"/>
    </source>
</evidence>
<gene>
    <name evidence="4" type="ORF">Dace_2065</name>
</gene>
<dbReference type="Pfam" id="PF13489">
    <property type="entry name" value="Methyltransf_23"/>
    <property type="match status" value="1"/>
</dbReference>
<evidence type="ECO:0000256" key="2">
    <source>
        <dbReference type="ARBA" id="ARBA00022679"/>
    </source>
</evidence>
<dbReference type="InterPro" id="IPR029063">
    <property type="entry name" value="SAM-dependent_MTases_sf"/>
</dbReference>
<dbReference type="GO" id="GO:0008168">
    <property type="term" value="F:methyltransferase activity"/>
    <property type="evidence" value="ECO:0007669"/>
    <property type="project" value="UniProtKB-KW"/>
</dbReference>
<dbReference type="EMBL" id="AAEW02000003">
    <property type="protein sequence ID" value="EAT16813.1"/>
    <property type="molecule type" value="Genomic_DNA"/>
</dbReference>
<evidence type="ECO:0000313" key="4">
    <source>
        <dbReference type="EMBL" id="EAT16813.1"/>
    </source>
</evidence>
<dbReference type="GO" id="GO:0032259">
    <property type="term" value="P:methylation"/>
    <property type="evidence" value="ECO:0007669"/>
    <property type="project" value="UniProtKB-KW"/>
</dbReference>
<evidence type="ECO:0000313" key="5">
    <source>
        <dbReference type="Proteomes" id="UP000005695"/>
    </source>
</evidence>
<dbReference type="SUPFAM" id="SSF53335">
    <property type="entry name" value="S-adenosyl-L-methionine-dependent methyltransferases"/>
    <property type="match status" value="1"/>
</dbReference>
<evidence type="ECO:0000256" key="3">
    <source>
        <dbReference type="ARBA" id="ARBA00022691"/>
    </source>
</evidence>
<dbReference type="OrthoDB" id="5298787at2"/>
<keyword evidence="3" id="KW-0949">S-adenosyl-L-methionine</keyword>
<name>Q1K2R8_DESA6</name>
<keyword evidence="5" id="KW-1185">Reference proteome</keyword>
<comment type="caution">
    <text evidence="4">The sequence shown here is derived from an EMBL/GenBank/DDBJ whole genome shotgun (WGS) entry which is preliminary data.</text>
</comment>
<dbReference type="CDD" id="cd02440">
    <property type="entry name" value="AdoMet_MTases"/>
    <property type="match status" value="1"/>
</dbReference>
<dbReference type="Proteomes" id="UP000005695">
    <property type="component" value="Unassembled WGS sequence"/>
</dbReference>
<organism evidence="4 5">
    <name type="scientific">Desulfuromonas acetoxidans (strain DSM 684 / 11070)</name>
    <dbReference type="NCBI Taxonomy" id="281689"/>
    <lineage>
        <taxon>Bacteria</taxon>
        <taxon>Pseudomonadati</taxon>
        <taxon>Thermodesulfobacteriota</taxon>
        <taxon>Desulfuromonadia</taxon>
        <taxon>Desulfuromonadales</taxon>
        <taxon>Desulfuromonadaceae</taxon>
        <taxon>Desulfuromonas</taxon>
    </lineage>
</organism>
<dbReference type="PANTHER" id="PTHR43464">
    <property type="entry name" value="METHYLTRANSFERASE"/>
    <property type="match status" value="1"/>
</dbReference>
<reference evidence="4" key="2">
    <citation type="submission" date="2006-05" db="EMBL/GenBank/DDBJ databases">
        <title>Sequencing of the draft genome and assembly of Desulfuromonas acetoxidans DSM 684.</title>
        <authorList>
            <consortium name="US DOE Joint Genome Institute (JGI-PGF)"/>
            <person name="Copeland A."/>
            <person name="Lucas S."/>
            <person name="Lapidus A."/>
            <person name="Barry K."/>
            <person name="Detter J.C."/>
            <person name="Glavina del Rio T."/>
            <person name="Hammon N."/>
            <person name="Israni S."/>
            <person name="Dalin E."/>
            <person name="Tice H."/>
            <person name="Bruce D."/>
            <person name="Pitluck S."/>
            <person name="Richardson P."/>
        </authorList>
    </citation>
    <scope>NUCLEOTIDE SEQUENCE [LARGE SCALE GENOMIC DNA]</scope>
    <source>
        <strain evidence="4">DSM 684</strain>
    </source>
</reference>
<dbReference type="PANTHER" id="PTHR43464:SF19">
    <property type="entry name" value="UBIQUINONE BIOSYNTHESIS O-METHYLTRANSFERASE, MITOCHONDRIAL"/>
    <property type="match status" value="1"/>
</dbReference>
<dbReference type="RefSeq" id="WP_005998266.1">
    <property type="nucleotide sequence ID" value="NZ_AAEW02000003.1"/>
</dbReference>
<dbReference type="AlphaFoldDB" id="Q1K2R8"/>
<keyword evidence="2" id="KW-0808">Transferase</keyword>